<dbReference type="SUPFAM" id="SSF51161">
    <property type="entry name" value="Trimeric LpxA-like enzymes"/>
    <property type="match status" value="1"/>
</dbReference>
<comment type="similarity">
    <text evidence="2">Belongs to the transferase hexapeptide repeat family.</text>
</comment>
<organism evidence="10 11">
    <name type="scientific">Saccharothrix saharensis</name>
    <dbReference type="NCBI Taxonomy" id="571190"/>
    <lineage>
        <taxon>Bacteria</taxon>
        <taxon>Bacillati</taxon>
        <taxon>Actinomycetota</taxon>
        <taxon>Actinomycetes</taxon>
        <taxon>Pseudonocardiales</taxon>
        <taxon>Pseudonocardiaceae</taxon>
        <taxon>Saccharothrix</taxon>
    </lineage>
</organism>
<evidence type="ECO:0000313" key="11">
    <source>
        <dbReference type="Proteomes" id="UP000316628"/>
    </source>
</evidence>
<dbReference type="GO" id="GO:0009001">
    <property type="term" value="F:serine O-acetyltransferase activity"/>
    <property type="evidence" value="ECO:0007669"/>
    <property type="project" value="UniProtKB-EC"/>
</dbReference>
<dbReference type="InterPro" id="IPR042122">
    <property type="entry name" value="Ser_AcTrfase_N_sf"/>
</dbReference>
<dbReference type="Proteomes" id="UP000316628">
    <property type="component" value="Unassembled WGS sequence"/>
</dbReference>
<keyword evidence="6" id="KW-0677">Repeat</keyword>
<evidence type="ECO:0000256" key="9">
    <source>
        <dbReference type="ARBA" id="ARBA00049486"/>
    </source>
</evidence>
<evidence type="ECO:0000256" key="6">
    <source>
        <dbReference type="ARBA" id="ARBA00022737"/>
    </source>
</evidence>
<dbReference type="PANTHER" id="PTHR42811">
    <property type="entry name" value="SERINE ACETYLTRANSFERASE"/>
    <property type="match status" value="1"/>
</dbReference>
<evidence type="ECO:0000256" key="3">
    <source>
        <dbReference type="ARBA" id="ARBA00013266"/>
    </source>
</evidence>
<name>A0A543J528_9PSEU</name>
<reference evidence="10 11" key="1">
    <citation type="submission" date="2019-06" db="EMBL/GenBank/DDBJ databases">
        <title>Sequencing the genomes of 1000 actinobacteria strains.</title>
        <authorList>
            <person name="Klenk H.-P."/>
        </authorList>
    </citation>
    <scope>NUCLEOTIDE SEQUENCE [LARGE SCALE GENOMIC DNA]</scope>
    <source>
        <strain evidence="10 11">DSM 45456</strain>
    </source>
</reference>
<dbReference type="InterPro" id="IPR045304">
    <property type="entry name" value="LbH_SAT"/>
</dbReference>
<comment type="pathway">
    <text evidence="1">Amino-acid biosynthesis; L-cysteine biosynthesis; L-cysteine from L-serine: step 1/2.</text>
</comment>
<dbReference type="EMBL" id="VFPP01000001">
    <property type="protein sequence ID" value="TQM77943.1"/>
    <property type="molecule type" value="Genomic_DNA"/>
</dbReference>
<keyword evidence="5 10" id="KW-0808">Transferase</keyword>
<evidence type="ECO:0000256" key="8">
    <source>
        <dbReference type="ARBA" id="ARBA00023315"/>
    </source>
</evidence>
<evidence type="ECO:0000256" key="2">
    <source>
        <dbReference type="ARBA" id="ARBA00007274"/>
    </source>
</evidence>
<dbReference type="Pfam" id="PF14602">
    <property type="entry name" value="Hexapep_2"/>
    <property type="match status" value="1"/>
</dbReference>
<keyword evidence="7" id="KW-0198">Cysteine biosynthesis</keyword>
<comment type="caution">
    <text evidence="10">The sequence shown here is derived from an EMBL/GenBank/DDBJ whole genome shotgun (WGS) entry which is preliminary data.</text>
</comment>
<dbReference type="Gene3D" id="2.160.10.10">
    <property type="entry name" value="Hexapeptide repeat proteins"/>
    <property type="match status" value="1"/>
</dbReference>
<dbReference type="Gene3D" id="1.10.3130.10">
    <property type="entry name" value="serine acetyltransferase, domain 1"/>
    <property type="match status" value="1"/>
</dbReference>
<evidence type="ECO:0000256" key="5">
    <source>
        <dbReference type="ARBA" id="ARBA00022679"/>
    </source>
</evidence>
<accession>A0A543J528</accession>
<evidence type="ECO:0000256" key="1">
    <source>
        <dbReference type="ARBA" id="ARBA00004876"/>
    </source>
</evidence>
<comment type="catalytic activity">
    <reaction evidence="9">
        <text>L-serine + acetyl-CoA = O-acetyl-L-serine + CoA</text>
        <dbReference type="Rhea" id="RHEA:24560"/>
        <dbReference type="ChEBI" id="CHEBI:33384"/>
        <dbReference type="ChEBI" id="CHEBI:57287"/>
        <dbReference type="ChEBI" id="CHEBI:57288"/>
        <dbReference type="ChEBI" id="CHEBI:58340"/>
        <dbReference type="EC" id="2.3.1.30"/>
    </reaction>
</comment>
<dbReference type="InterPro" id="IPR011004">
    <property type="entry name" value="Trimer_LpxA-like_sf"/>
</dbReference>
<dbReference type="InterPro" id="IPR001451">
    <property type="entry name" value="Hexapep"/>
</dbReference>
<keyword evidence="4" id="KW-0028">Amino-acid biosynthesis</keyword>
<evidence type="ECO:0000256" key="7">
    <source>
        <dbReference type="ARBA" id="ARBA00023192"/>
    </source>
</evidence>
<sequence>MSVVREESACPVDREPDAAYPEIVRAAENVLAPHESDSAALGLECGAVVRRAADLAVGDLLALARRDPASLGSWQYVLEAYACFQAVLSYRVAHEVLTAPCGDPWRQRVLARKISEAAKVRTGVEIHPGATIGPRFIVDHGIGTVIGEDATIGADCYILQGVVLGALGIADNAAGRRHPTLGDRVQVGGFARVLGPITVGDDVMIGSHALVRADVPAGAQVAVLHQYQMVAGPRPITVYGVEGLGEYRFRLHGNDLDRPGLEVQLLGPTQLPLAAGDWSVLQNNAKCLTFQISPRARGLRSVAHIRVRHGGSEVTVGIPLARKSRVASLPRTAAG</sequence>
<gene>
    <name evidence="10" type="ORF">FHX81_0190</name>
</gene>
<dbReference type="CDD" id="cd03354">
    <property type="entry name" value="LbH_SAT"/>
    <property type="match status" value="1"/>
</dbReference>
<proteinExistence type="inferred from homology"/>
<evidence type="ECO:0000256" key="4">
    <source>
        <dbReference type="ARBA" id="ARBA00022605"/>
    </source>
</evidence>
<evidence type="ECO:0000313" key="10">
    <source>
        <dbReference type="EMBL" id="TQM77943.1"/>
    </source>
</evidence>
<keyword evidence="11" id="KW-1185">Reference proteome</keyword>
<dbReference type="AlphaFoldDB" id="A0A543J528"/>
<protein>
    <recommendedName>
        <fullName evidence="3">serine O-acetyltransferase</fullName>
        <ecNumber evidence="3">2.3.1.30</ecNumber>
    </recommendedName>
</protein>
<dbReference type="EC" id="2.3.1.30" evidence="3"/>
<dbReference type="PROSITE" id="PS00101">
    <property type="entry name" value="HEXAPEP_TRANSFERASES"/>
    <property type="match status" value="1"/>
</dbReference>
<keyword evidence="8" id="KW-0012">Acyltransferase</keyword>
<dbReference type="Pfam" id="PF00132">
    <property type="entry name" value="Hexapep"/>
    <property type="match status" value="1"/>
</dbReference>
<dbReference type="GO" id="GO:0019344">
    <property type="term" value="P:cysteine biosynthetic process"/>
    <property type="evidence" value="ECO:0007669"/>
    <property type="project" value="UniProtKB-KW"/>
</dbReference>
<dbReference type="InterPro" id="IPR018357">
    <property type="entry name" value="Hexapep_transf_CS"/>
</dbReference>